<keyword evidence="6" id="KW-0547">Nucleotide-binding</keyword>
<feature type="region of interest" description="Disordered" evidence="10">
    <location>
        <begin position="15"/>
        <end position="41"/>
    </location>
</feature>
<comment type="subcellular location">
    <subcellularLocation>
        <location evidence="1">Cell membrane</location>
    </subcellularLocation>
</comment>
<evidence type="ECO:0000256" key="2">
    <source>
        <dbReference type="ARBA" id="ARBA00008684"/>
    </source>
</evidence>
<dbReference type="GO" id="GO:0004674">
    <property type="term" value="F:protein serine/threonine kinase activity"/>
    <property type="evidence" value="ECO:0007669"/>
    <property type="project" value="UniProtKB-KW"/>
</dbReference>
<evidence type="ECO:0000256" key="7">
    <source>
        <dbReference type="ARBA" id="ARBA00022777"/>
    </source>
</evidence>
<evidence type="ECO:0000256" key="3">
    <source>
        <dbReference type="ARBA" id="ARBA00022475"/>
    </source>
</evidence>
<accession>A0AAV7DXT8</accession>
<dbReference type="PANTHER" id="PTHR47985">
    <property type="entry name" value="OS07G0668900 PROTEIN"/>
    <property type="match status" value="1"/>
</dbReference>
<dbReference type="GO" id="GO:0005524">
    <property type="term" value="F:ATP binding"/>
    <property type="evidence" value="ECO:0007669"/>
    <property type="project" value="UniProtKB-KW"/>
</dbReference>
<dbReference type="InterPro" id="IPR000719">
    <property type="entry name" value="Prot_kinase_dom"/>
</dbReference>
<comment type="caution">
    <text evidence="12">The sequence shown here is derived from an EMBL/GenBank/DDBJ whole genome shotgun (WGS) entry which is preliminary data.</text>
</comment>
<evidence type="ECO:0000256" key="1">
    <source>
        <dbReference type="ARBA" id="ARBA00004236"/>
    </source>
</evidence>
<evidence type="ECO:0000256" key="8">
    <source>
        <dbReference type="ARBA" id="ARBA00022840"/>
    </source>
</evidence>
<keyword evidence="8" id="KW-0067">ATP-binding</keyword>
<keyword evidence="13" id="KW-1185">Reference proteome</keyword>
<dbReference type="Proteomes" id="UP000825729">
    <property type="component" value="Unassembled WGS sequence"/>
</dbReference>
<keyword evidence="7" id="KW-0418">Kinase</keyword>
<keyword evidence="4" id="KW-0723">Serine/threonine-protein kinase</keyword>
<dbReference type="GO" id="GO:0005886">
    <property type="term" value="C:plasma membrane"/>
    <property type="evidence" value="ECO:0007669"/>
    <property type="project" value="UniProtKB-SubCell"/>
</dbReference>
<dbReference type="AlphaFoldDB" id="A0AAV7DXT8"/>
<name>A0AAV7DXT8_ARIFI</name>
<reference evidence="12 13" key="1">
    <citation type="submission" date="2021-07" db="EMBL/GenBank/DDBJ databases">
        <title>The Aristolochia fimbriata genome: insights into angiosperm evolution, floral development and chemical biosynthesis.</title>
        <authorList>
            <person name="Jiao Y."/>
        </authorList>
    </citation>
    <scope>NUCLEOTIDE SEQUENCE [LARGE SCALE GENOMIC DNA]</scope>
    <source>
        <strain evidence="12">IBCAS-2021</strain>
        <tissue evidence="12">Leaf</tissue>
    </source>
</reference>
<keyword evidence="3" id="KW-1003">Cell membrane</keyword>
<dbReference type="SUPFAM" id="SSF56112">
    <property type="entry name" value="Protein kinase-like (PK-like)"/>
    <property type="match status" value="1"/>
</dbReference>
<organism evidence="12 13">
    <name type="scientific">Aristolochia fimbriata</name>
    <name type="common">White veined hardy Dutchman's pipe vine</name>
    <dbReference type="NCBI Taxonomy" id="158543"/>
    <lineage>
        <taxon>Eukaryota</taxon>
        <taxon>Viridiplantae</taxon>
        <taxon>Streptophyta</taxon>
        <taxon>Embryophyta</taxon>
        <taxon>Tracheophyta</taxon>
        <taxon>Spermatophyta</taxon>
        <taxon>Magnoliopsida</taxon>
        <taxon>Magnoliidae</taxon>
        <taxon>Piperales</taxon>
        <taxon>Aristolochiaceae</taxon>
        <taxon>Aristolochia</taxon>
    </lineage>
</organism>
<evidence type="ECO:0000256" key="9">
    <source>
        <dbReference type="ARBA" id="ARBA00023136"/>
    </source>
</evidence>
<comment type="similarity">
    <text evidence="2">Belongs to the protein kinase superfamily. Ser/Thr protein kinase family.</text>
</comment>
<dbReference type="Pfam" id="PF00069">
    <property type="entry name" value="Pkinase"/>
    <property type="match status" value="1"/>
</dbReference>
<sequence length="405" mass="44498">MRDFSAPLSSVEIYQGCRTPSDGSEFSESSSEPSLSASSSAREIYEGLRTPDWLLSRRSVDTESVPDNEYSNIADCWNIFAETLIDVESEGSPTHGSEHSVAQNFTFRELVAATNNFADDCLLRQGGLGRVYKGRLESTNQVVTIKQFNVNEGNRVFLVEVLMLSLLHHPHIVELIGYCADGNQKLVVHEYMPLGSLEDHLHGLPPGKNHLDWNTRIKIAAGVAKGLEFLHDKVSIPVIFRALKPSNILLGEDYHPKLSDFGIAKLGPIGNKSTVSTRVIGTPGYCAPEYALSGLLSLKSDIYNFGVVLLEIITGRKAFDNSEDAVAPSLVAWARPLFKDQRRLEEMADPMLHGEYPNKGFRQAVAVAAVCLEEQPTARPPVADVVRALTYIASQAYLPHAQPPV</sequence>
<evidence type="ECO:0000313" key="13">
    <source>
        <dbReference type="Proteomes" id="UP000825729"/>
    </source>
</evidence>
<evidence type="ECO:0000256" key="4">
    <source>
        <dbReference type="ARBA" id="ARBA00022527"/>
    </source>
</evidence>
<dbReference type="Gene3D" id="1.10.510.10">
    <property type="entry name" value="Transferase(Phosphotransferase) domain 1"/>
    <property type="match status" value="1"/>
</dbReference>
<feature type="compositionally biased region" description="Low complexity" evidence="10">
    <location>
        <begin position="21"/>
        <end position="40"/>
    </location>
</feature>
<keyword evidence="9" id="KW-0472">Membrane</keyword>
<dbReference type="PANTHER" id="PTHR47985:SF23">
    <property type="entry name" value="OS07G0695300 PROTEIN"/>
    <property type="match status" value="1"/>
</dbReference>
<dbReference type="InterPro" id="IPR011009">
    <property type="entry name" value="Kinase-like_dom_sf"/>
</dbReference>
<proteinExistence type="inferred from homology"/>
<dbReference type="Gene3D" id="3.30.200.20">
    <property type="entry name" value="Phosphorylase Kinase, domain 1"/>
    <property type="match status" value="1"/>
</dbReference>
<evidence type="ECO:0000259" key="11">
    <source>
        <dbReference type="PROSITE" id="PS50011"/>
    </source>
</evidence>
<evidence type="ECO:0000256" key="5">
    <source>
        <dbReference type="ARBA" id="ARBA00022679"/>
    </source>
</evidence>
<keyword evidence="5" id="KW-0808">Transferase</keyword>
<protein>
    <recommendedName>
        <fullName evidence="11">Protein kinase domain-containing protein</fullName>
    </recommendedName>
</protein>
<dbReference type="PROSITE" id="PS50011">
    <property type="entry name" value="PROTEIN_KINASE_DOM"/>
    <property type="match status" value="1"/>
</dbReference>
<dbReference type="FunFam" id="1.10.510.10:FF:000032">
    <property type="entry name" value="Serine/threonine-protein kinase PBS1"/>
    <property type="match status" value="1"/>
</dbReference>
<feature type="domain" description="Protein kinase" evidence="11">
    <location>
        <begin position="117"/>
        <end position="398"/>
    </location>
</feature>
<evidence type="ECO:0000313" key="12">
    <source>
        <dbReference type="EMBL" id="KAG9441398.1"/>
    </source>
</evidence>
<evidence type="ECO:0000256" key="10">
    <source>
        <dbReference type="SAM" id="MobiDB-lite"/>
    </source>
</evidence>
<evidence type="ECO:0000256" key="6">
    <source>
        <dbReference type="ARBA" id="ARBA00022741"/>
    </source>
</evidence>
<dbReference type="EMBL" id="JAINDJ010000007">
    <property type="protein sequence ID" value="KAG9441398.1"/>
    <property type="molecule type" value="Genomic_DNA"/>
</dbReference>
<gene>
    <name evidence="12" type="ORF">H6P81_017252</name>
</gene>